<dbReference type="Proteomes" id="UP001283361">
    <property type="component" value="Unassembled WGS sequence"/>
</dbReference>
<reference evidence="3" key="1">
    <citation type="journal article" date="2023" name="G3 (Bethesda)">
        <title>A reference genome for the long-term kleptoplast-retaining sea slug Elysia crispata morphotype clarki.</title>
        <authorList>
            <person name="Eastman K.E."/>
            <person name="Pendleton A.L."/>
            <person name="Shaikh M.A."/>
            <person name="Suttiyut T."/>
            <person name="Ogas R."/>
            <person name="Tomko P."/>
            <person name="Gavelis G."/>
            <person name="Widhalm J.R."/>
            <person name="Wisecaver J.H."/>
        </authorList>
    </citation>
    <scope>NUCLEOTIDE SEQUENCE</scope>
    <source>
        <strain evidence="3">ECLA1</strain>
    </source>
</reference>
<evidence type="ECO:0000256" key="2">
    <source>
        <dbReference type="SAM" id="MobiDB-lite"/>
    </source>
</evidence>
<protein>
    <submittedName>
        <fullName evidence="3">Uncharacterized protein</fullName>
    </submittedName>
</protein>
<keyword evidence="1" id="KW-0175">Coiled coil</keyword>
<evidence type="ECO:0000313" key="4">
    <source>
        <dbReference type="Proteomes" id="UP001283361"/>
    </source>
</evidence>
<feature type="coiled-coil region" evidence="1">
    <location>
        <begin position="11"/>
        <end position="38"/>
    </location>
</feature>
<evidence type="ECO:0000313" key="3">
    <source>
        <dbReference type="EMBL" id="KAK3707177.1"/>
    </source>
</evidence>
<sequence>MSVHAASGPANSRVRRTVADLQSILAAAERNRKIYEEMVRALDGPELVDARATDVDLSRSLRGSRQPSLNVEGAPRYRSETKRGGRRCYWNVVSCY</sequence>
<feature type="region of interest" description="Disordered" evidence="2">
    <location>
        <begin position="58"/>
        <end position="77"/>
    </location>
</feature>
<accession>A0AAE1CL38</accession>
<name>A0AAE1CL38_9GAST</name>
<proteinExistence type="predicted"/>
<keyword evidence="4" id="KW-1185">Reference proteome</keyword>
<comment type="caution">
    <text evidence="3">The sequence shown here is derived from an EMBL/GenBank/DDBJ whole genome shotgun (WGS) entry which is preliminary data.</text>
</comment>
<evidence type="ECO:0000256" key="1">
    <source>
        <dbReference type="SAM" id="Coils"/>
    </source>
</evidence>
<gene>
    <name evidence="3" type="ORF">RRG08_028718</name>
</gene>
<dbReference type="EMBL" id="JAWDGP010007726">
    <property type="protein sequence ID" value="KAK3707177.1"/>
    <property type="molecule type" value="Genomic_DNA"/>
</dbReference>
<dbReference type="AlphaFoldDB" id="A0AAE1CL38"/>
<organism evidence="3 4">
    <name type="scientific">Elysia crispata</name>
    <name type="common">lettuce slug</name>
    <dbReference type="NCBI Taxonomy" id="231223"/>
    <lineage>
        <taxon>Eukaryota</taxon>
        <taxon>Metazoa</taxon>
        <taxon>Spiralia</taxon>
        <taxon>Lophotrochozoa</taxon>
        <taxon>Mollusca</taxon>
        <taxon>Gastropoda</taxon>
        <taxon>Heterobranchia</taxon>
        <taxon>Euthyneura</taxon>
        <taxon>Panpulmonata</taxon>
        <taxon>Sacoglossa</taxon>
        <taxon>Placobranchoidea</taxon>
        <taxon>Plakobranchidae</taxon>
        <taxon>Elysia</taxon>
    </lineage>
</organism>